<feature type="transmembrane region" description="Helical" evidence="1">
    <location>
        <begin position="117"/>
        <end position="137"/>
    </location>
</feature>
<keyword evidence="3" id="KW-1185">Reference proteome</keyword>
<comment type="caution">
    <text evidence="2">The sequence shown here is derived from an EMBL/GenBank/DDBJ whole genome shotgun (WGS) entry which is preliminary data.</text>
</comment>
<keyword evidence="1" id="KW-0812">Transmembrane</keyword>
<evidence type="ECO:0000313" key="2">
    <source>
        <dbReference type="EMBL" id="MCP9275942.1"/>
    </source>
</evidence>
<proteinExistence type="predicted"/>
<dbReference type="Pfam" id="PF10011">
    <property type="entry name" value="DUF2254"/>
    <property type="match status" value="1"/>
</dbReference>
<accession>A0ABT1MC45</accession>
<gene>
    <name evidence="2" type="ORF">NM203_27525</name>
</gene>
<dbReference type="InterPro" id="IPR018723">
    <property type="entry name" value="DUF2254_membrane"/>
</dbReference>
<dbReference type="Proteomes" id="UP001651690">
    <property type="component" value="Unassembled WGS sequence"/>
</dbReference>
<organism evidence="2 3">
    <name type="scientific">Mycolicibacterium arenosum</name>
    <dbReference type="NCBI Taxonomy" id="2952157"/>
    <lineage>
        <taxon>Bacteria</taxon>
        <taxon>Bacillati</taxon>
        <taxon>Actinomycetota</taxon>
        <taxon>Actinomycetes</taxon>
        <taxon>Mycobacteriales</taxon>
        <taxon>Mycobacteriaceae</taxon>
        <taxon>Mycolicibacterium</taxon>
    </lineage>
</organism>
<feature type="transmembrane region" description="Helical" evidence="1">
    <location>
        <begin position="37"/>
        <end position="62"/>
    </location>
</feature>
<name>A0ABT1MC45_9MYCO</name>
<protein>
    <submittedName>
        <fullName evidence="2">DUF2254 domain-containing protein</fullName>
    </submittedName>
</protein>
<reference evidence="2 3" key="1">
    <citation type="submission" date="2022-06" db="EMBL/GenBank/DDBJ databases">
        <title>Mycolicibacterium sp. CAU 1645 isolated from seawater.</title>
        <authorList>
            <person name="Kim W."/>
        </authorList>
    </citation>
    <scope>NUCLEOTIDE SEQUENCE [LARGE SCALE GENOMIC DNA]</scope>
    <source>
        <strain evidence="2 3">CAU 1645</strain>
    </source>
</reference>
<feature type="transmembrane region" description="Helical" evidence="1">
    <location>
        <begin position="83"/>
        <end position="105"/>
    </location>
</feature>
<sequence length="425" mass="45851">MVLAEALIFVDRRIDERTLGPITVVINRVGEAGSRDLLGAIAGSTLTVAATTFSITIAVLATASSTYGPRLVRNFMTDRANQFVLGAFVATFLYALLVLRSIRVLGNDTDEVFVPHLAVNVAVLFGMLTIGVLVFFIHHISESIQIWTLAGKTRSELNAAVDRLYPEQLGRAPAEVENAAGRGDVPERLDADGTRVLAHRTGYVQGIDEERLLTTATSHDLVVSLLVRPGSHAIDGTAIAVLWPPDRVGHEASSAVIDCVTVGQARSPDQDVEFAVLVLEEMAVRALSPGTNDPYTAVNALDDLAAGLARLAGRSSPSPYRYDDNGQLRVMARRVVLTDLLDGLFDAMRVYAVDHPRVLRRTLELAEQVGAASLQPAVLARLSAHVARVIEAFERSAPQTCDLVELRRQADDVQHSLSSLNEAGR</sequence>
<keyword evidence="1" id="KW-0472">Membrane</keyword>
<evidence type="ECO:0000313" key="3">
    <source>
        <dbReference type="Proteomes" id="UP001651690"/>
    </source>
</evidence>
<keyword evidence="1" id="KW-1133">Transmembrane helix</keyword>
<evidence type="ECO:0000256" key="1">
    <source>
        <dbReference type="SAM" id="Phobius"/>
    </source>
</evidence>
<dbReference type="EMBL" id="JANDBD010000013">
    <property type="protein sequence ID" value="MCP9275942.1"/>
    <property type="molecule type" value="Genomic_DNA"/>
</dbReference>